<dbReference type="RefSeq" id="WP_014373435.1">
    <property type="nucleotide sequence ID" value="NC_016940.1"/>
</dbReference>
<dbReference type="NCBIfam" id="TIGR02221">
    <property type="entry name" value="cas_TM1812"/>
    <property type="match status" value="1"/>
</dbReference>
<dbReference type="KEGG" id="sgn:SGRA_0450"/>
<dbReference type="InterPro" id="IPR011742">
    <property type="entry name" value="CRISPR-assoc_prot_TM1812"/>
</dbReference>
<dbReference type="SUPFAM" id="SSF160980">
    <property type="entry name" value="SSO1389-like"/>
    <property type="match status" value="1"/>
</dbReference>
<accession>H6L9L1</accession>
<dbReference type="OrthoDB" id="9777703at2"/>
<dbReference type="Proteomes" id="UP000007519">
    <property type="component" value="Chromosome"/>
</dbReference>
<evidence type="ECO:0000313" key="1">
    <source>
        <dbReference type="EMBL" id="AFC23189.1"/>
    </source>
</evidence>
<reference evidence="1 2" key="1">
    <citation type="journal article" date="2012" name="Stand. Genomic Sci.">
        <title>Complete genome sequencing and analysis of Saprospira grandis str. Lewin, a predatory marine bacterium.</title>
        <authorList>
            <person name="Saw J.H."/>
            <person name="Yuryev A."/>
            <person name="Kanbe M."/>
            <person name="Hou S."/>
            <person name="Young A.G."/>
            <person name="Aizawa S."/>
            <person name="Alam M."/>
        </authorList>
    </citation>
    <scope>NUCLEOTIDE SEQUENCE [LARGE SCALE GENOMIC DNA]</scope>
    <source>
        <strain evidence="1 2">Lewin</strain>
    </source>
</reference>
<dbReference type="EMBL" id="CP002831">
    <property type="protein sequence ID" value="AFC23189.1"/>
    <property type="molecule type" value="Genomic_DNA"/>
</dbReference>
<dbReference type="HOGENOM" id="CLU_025124_2_0_10"/>
<evidence type="ECO:0000313" key="2">
    <source>
        <dbReference type="Proteomes" id="UP000007519"/>
    </source>
</evidence>
<name>H6L9L1_SAPGL</name>
<dbReference type="InterPro" id="IPR013383">
    <property type="entry name" value="CRISPR-assoc_prot_DxTHG_CS"/>
</dbReference>
<proteinExistence type="predicted"/>
<keyword evidence="2" id="KW-1185">Reference proteome</keyword>
<gene>
    <name evidence="1" type="ordered locus">SGRA_0450</name>
</gene>
<dbReference type="Gene3D" id="3.40.50.10640">
    <property type="entry name" value="SSO1389-like"/>
    <property type="match status" value="1"/>
</dbReference>
<sequence length="407" mass="46360">MGRKVLISFLGKGILDRDALNRAYLKATYKIDEKSYEGEEFVSSPLSKHFAIDTKIIIGTMGSMWDALYTHYAKESDCYEEKIDEKYLEISEKADFDSEPQQVFADLEKALGVGSKVIPIYWGYNEVQMKQNLDIIIKGVDGTLQDGDELYLDITHGFRSSAVFITTILSYLREVSTKNLKIKGMFYGMLESARSLKHAPIIDLGSVDNMLEWSKAAYNFKNHGNGQLIADLLEKDNQQVLALKIRELTQAIRLSSVTQIKGLLGRVQKEMNDLSTQARLILPQTFKEFNDIITKSGSQESAFQILMAEWYAQKDFYAQAYILLVEAAVTYICEQNEVEDIASENSRRDAKNQAYGHREFNRNQLFKTINNVRKDIAHASIGGRNSFTADIRDLESRINRYKAIILK</sequence>
<dbReference type="STRING" id="984262.SGRA_0450"/>
<protein>
    <submittedName>
        <fullName evidence="1">CRISPR-associated protein, TM1812 family</fullName>
    </submittedName>
</protein>
<organism evidence="1 2">
    <name type="scientific">Saprospira grandis (strain Lewin)</name>
    <dbReference type="NCBI Taxonomy" id="984262"/>
    <lineage>
        <taxon>Bacteria</taxon>
        <taxon>Pseudomonadati</taxon>
        <taxon>Bacteroidota</taxon>
        <taxon>Saprospiria</taxon>
        <taxon>Saprospirales</taxon>
        <taxon>Saprospiraceae</taxon>
        <taxon>Saprospira</taxon>
    </lineage>
</organism>
<dbReference type="NCBIfam" id="TIGR02549">
    <property type="entry name" value="CRISPR_DxTHG"/>
    <property type="match status" value="1"/>
</dbReference>
<dbReference type="eggNOG" id="COG1517">
    <property type="taxonomic scope" value="Bacteria"/>
</dbReference>
<dbReference type="AlphaFoldDB" id="H6L9L1"/>